<dbReference type="EMBL" id="KN880544">
    <property type="protein sequence ID" value="KIY66787.1"/>
    <property type="molecule type" value="Genomic_DNA"/>
</dbReference>
<keyword evidence="2" id="KW-1185">Reference proteome</keyword>
<proteinExistence type="predicted"/>
<gene>
    <name evidence="1" type="ORF">CYLTODRAFT_398237</name>
</gene>
<evidence type="ECO:0008006" key="3">
    <source>
        <dbReference type="Google" id="ProtNLM"/>
    </source>
</evidence>
<sequence length="284" mass="31154">MRRFLERFARRSGERGVFDAVSSLGPPPGYFEGGNVDVDLHHFPVKGKAVSETESEEKHRLDTAFKTLQSRYDTTIVVDDSGIMEGRRWDQAKAALCDLAGRANEYDSDGIEVCFLNSLVVGRGIRTAAEAKALFSQVNRPRGGTPIGAKLDDILSEYVRTLCPQVTPLAQRPSKYLNVLIITDGEASDPKDVTKVIVRTSQQLEKLGCPLRQLGIQFVQVGDCSKATAYLDTLDNDLAKDGAVRDIVDTIPYRRTGGSISGDMLIKALTGGFNKTEDERQVVD</sequence>
<dbReference type="InterPro" id="IPR036465">
    <property type="entry name" value="vWFA_dom_sf"/>
</dbReference>
<dbReference type="SUPFAM" id="SSF53300">
    <property type="entry name" value="vWA-like"/>
    <property type="match status" value="1"/>
</dbReference>
<dbReference type="Gene3D" id="3.40.50.410">
    <property type="entry name" value="von Willebrand factor, type A domain"/>
    <property type="match status" value="1"/>
</dbReference>
<reference evidence="1 2" key="1">
    <citation type="journal article" date="2015" name="Fungal Genet. Biol.">
        <title>Evolution of novel wood decay mechanisms in Agaricales revealed by the genome sequences of Fistulina hepatica and Cylindrobasidium torrendii.</title>
        <authorList>
            <person name="Floudas D."/>
            <person name="Held B.W."/>
            <person name="Riley R."/>
            <person name="Nagy L.G."/>
            <person name="Koehler G."/>
            <person name="Ransdell A.S."/>
            <person name="Younus H."/>
            <person name="Chow J."/>
            <person name="Chiniquy J."/>
            <person name="Lipzen A."/>
            <person name="Tritt A."/>
            <person name="Sun H."/>
            <person name="Haridas S."/>
            <person name="LaButti K."/>
            <person name="Ohm R.A."/>
            <person name="Kues U."/>
            <person name="Blanchette R.A."/>
            <person name="Grigoriev I.V."/>
            <person name="Minto R.E."/>
            <person name="Hibbett D.S."/>
        </authorList>
    </citation>
    <scope>NUCLEOTIDE SEQUENCE [LARGE SCALE GENOMIC DNA]</scope>
    <source>
        <strain evidence="1 2">FP15055 ss-10</strain>
    </source>
</reference>
<dbReference type="STRING" id="1314674.A0A0D7B8I6"/>
<evidence type="ECO:0000313" key="1">
    <source>
        <dbReference type="EMBL" id="KIY66787.1"/>
    </source>
</evidence>
<evidence type="ECO:0000313" key="2">
    <source>
        <dbReference type="Proteomes" id="UP000054007"/>
    </source>
</evidence>
<accession>A0A0D7B8I6</accession>
<protein>
    <recommendedName>
        <fullName evidence="3">VWFA domain-containing protein</fullName>
    </recommendedName>
</protein>
<dbReference type="AlphaFoldDB" id="A0A0D7B8I6"/>
<dbReference type="Proteomes" id="UP000054007">
    <property type="component" value="Unassembled WGS sequence"/>
</dbReference>
<organism evidence="1 2">
    <name type="scientific">Cylindrobasidium torrendii FP15055 ss-10</name>
    <dbReference type="NCBI Taxonomy" id="1314674"/>
    <lineage>
        <taxon>Eukaryota</taxon>
        <taxon>Fungi</taxon>
        <taxon>Dikarya</taxon>
        <taxon>Basidiomycota</taxon>
        <taxon>Agaricomycotina</taxon>
        <taxon>Agaricomycetes</taxon>
        <taxon>Agaricomycetidae</taxon>
        <taxon>Agaricales</taxon>
        <taxon>Marasmiineae</taxon>
        <taxon>Physalacriaceae</taxon>
        <taxon>Cylindrobasidium</taxon>
    </lineage>
</organism>
<dbReference type="PANTHER" id="PTHR34706">
    <property type="entry name" value="SLR1338 PROTEIN"/>
    <property type="match status" value="1"/>
</dbReference>
<dbReference type="PANTHER" id="PTHR34706:SF1">
    <property type="entry name" value="VWFA DOMAIN-CONTAINING PROTEIN"/>
    <property type="match status" value="1"/>
</dbReference>
<name>A0A0D7B8I6_9AGAR</name>
<dbReference type="OrthoDB" id="2142040at2759"/>